<dbReference type="InterPro" id="IPR023809">
    <property type="entry name" value="Thiopep_bacteriocin_synth_dom"/>
</dbReference>
<dbReference type="InterPro" id="IPR006827">
    <property type="entry name" value="Lant_deHydtase_N"/>
</dbReference>
<gene>
    <name evidence="3" type="ORF">ACFO3J_26820</name>
</gene>
<keyword evidence="4" id="KW-1185">Reference proteome</keyword>
<sequence length="825" mass="90263">MRHARPVAAAIEAARHPIVYDDLHRHLHTLFPQAGADQIDRVLRDLIGQQLLLTSLWAPMTTTDAFGHLCAELQRLSADTLPDLRDLVAALYEIREDVAASAPDRATPRMRALSQATPTPLVIDTALDCDVQIPAAVLEEVQAAVTALYRTTSQPYGYQHWRDYHRRFRARYGAGAQVPVTDLVSDSGLGLPAGYLGSERGRPPKLLTDRDETLLALLQPVLMQGRSELVLTDKVIDALAEAAGTEPHFVPRVETAFEIHPLSVTDLARGAFEIVLTAVPRPGSSMAGRFAHLLDPHEQEALATGYRTDPDALTAQLSFAPRKRRNENVTRTPRLLSHVITVGENPAACGETIRLDDIAVTADARHFHLVQLSTGRRLDVRVLHALEAATQTPALARFLAEVADARYAAYKPFDFGAAARLPYLPRVRYRRTILVPARWLLTAGELPARATDQNAWDQALNAWRGRLHVPDTISMIEHDQCLPLDLNHPVHRRLLRTQLDQNGRLELREAPAADAHGWIGRAHEIWVSLRNTESTPHAEASDPAPAVGAEPAHLYLPGAGSVLYARLHAHLGRYDEILTQHLPALLGALGDTAPLWWFTRHRETARPDADQCLDLLLHLAPGTYAGAADHVHDWTGTLHRTGLAAGLTLADYRPQTGRFGHGDAMDAAHRVFAADSAAALAQIRLTGQTDTVTPQALAAASALDLTQHLAPSEIQGTDWLVQRLPQTIGRLDPRLRDQVFDFTSPGGREALGVLPGGDAVTRAWQARAAALDAYQLCLAGADPLRAARSLLHQHHVRALGVDPTAEALTLRLARTAALRQQKAIR</sequence>
<dbReference type="EMBL" id="JBHSBB010000019">
    <property type="protein sequence ID" value="MFC4035057.1"/>
    <property type="molecule type" value="Genomic_DNA"/>
</dbReference>
<name>A0ABV8HVL2_9ACTN</name>
<feature type="domain" description="Lantibiotic dehydratase N-terminal" evidence="1">
    <location>
        <begin position="2"/>
        <end position="495"/>
    </location>
</feature>
<proteinExistence type="predicted"/>
<feature type="domain" description="Thiopeptide-type bacteriocin biosynthesis" evidence="2">
    <location>
        <begin position="563"/>
        <end position="816"/>
    </location>
</feature>
<protein>
    <submittedName>
        <fullName evidence="3">Lantibiotic dehydratase</fullName>
    </submittedName>
</protein>
<organism evidence="3 4">
    <name type="scientific">Streptomyces polygonati</name>
    <dbReference type="NCBI Taxonomy" id="1617087"/>
    <lineage>
        <taxon>Bacteria</taxon>
        <taxon>Bacillati</taxon>
        <taxon>Actinomycetota</taxon>
        <taxon>Actinomycetes</taxon>
        <taxon>Kitasatosporales</taxon>
        <taxon>Streptomycetaceae</taxon>
        <taxon>Streptomyces</taxon>
    </lineage>
</organism>
<accession>A0ABV8HVL2</accession>
<dbReference type="Pfam" id="PF04738">
    <property type="entry name" value="Lant_dehydr_N"/>
    <property type="match status" value="1"/>
</dbReference>
<reference evidence="4" key="1">
    <citation type="journal article" date="2019" name="Int. J. Syst. Evol. Microbiol.">
        <title>The Global Catalogue of Microorganisms (GCM) 10K type strain sequencing project: providing services to taxonomists for standard genome sequencing and annotation.</title>
        <authorList>
            <consortium name="The Broad Institute Genomics Platform"/>
            <consortium name="The Broad Institute Genome Sequencing Center for Infectious Disease"/>
            <person name="Wu L."/>
            <person name="Ma J."/>
        </authorList>
    </citation>
    <scope>NUCLEOTIDE SEQUENCE [LARGE SCALE GENOMIC DNA]</scope>
    <source>
        <strain evidence="4">CGMCC 4.7237</strain>
    </source>
</reference>
<evidence type="ECO:0000259" key="1">
    <source>
        <dbReference type="Pfam" id="PF04738"/>
    </source>
</evidence>
<evidence type="ECO:0000313" key="4">
    <source>
        <dbReference type="Proteomes" id="UP001595765"/>
    </source>
</evidence>
<evidence type="ECO:0000259" key="2">
    <source>
        <dbReference type="Pfam" id="PF14028"/>
    </source>
</evidence>
<dbReference type="Pfam" id="PF14028">
    <property type="entry name" value="Lant_dehydr_C"/>
    <property type="match status" value="1"/>
</dbReference>
<dbReference type="Proteomes" id="UP001595765">
    <property type="component" value="Unassembled WGS sequence"/>
</dbReference>
<evidence type="ECO:0000313" key="3">
    <source>
        <dbReference type="EMBL" id="MFC4035057.1"/>
    </source>
</evidence>
<comment type="caution">
    <text evidence="3">The sequence shown here is derived from an EMBL/GenBank/DDBJ whole genome shotgun (WGS) entry which is preliminary data.</text>
</comment>
<dbReference type="NCBIfam" id="TIGR03891">
    <property type="entry name" value="thiopep_ocin"/>
    <property type="match status" value="1"/>
</dbReference>
<dbReference type="RefSeq" id="WP_386434318.1">
    <property type="nucleotide sequence ID" value="NZ_JBHSBB010000019.1"/>
</dbReference>